<evidence type="ECO:0000313" key="22">
    <source>
        <dbReference type="Proteomes" id="UP001501337"/>
    </source>
</evidence>
<name>A0ABP7PU59_9GAMM</name>
<keyword evidence="14 18" id="KW-0520">NAD</keyword>
<evidence type="ECO:0000256" key="14">
    <source>
        <dbReference type="ARBA" id="ARBA00023027"/>
    </source>
</evidence>
<comment type="pathway">
    <text evidence="5 18">Metabolic intermediate biosynthesis; chorismate biosynthesis; chorismate from D-erythrose 4-phosphate and phosphoenolpyruvate: step 2/7.</text>
</comment>
<evidence type="ECO:0000256" key="1">
    <source>
        <dbReference type="ARBA" id="ARBA00001393"/>
    </source>
</evidence>
<proteinExistence type="inferred from homology"/>
<feature type="binding site" evidence="18">
    <location>
        <position position="261"/>
    </location>
    <ligand>
        <name>Zn(2+)</name>
        <dbReference type="ChEBI" id="CHEBI:29105"/>
    </ligand>
</feature>
<keyword evidence="9 18" id="KW-0963">Cytoplasm</keyword>
<keyword evidence="17 18" id="KW-0170">Cobalt</keyword>
<feature type="binding site" evidence="18">
    <location>
        <begin position="126"/>
        <end position="127"/>
    </location>
    <ligand>
        <name>NAD(+)</name>
        <dbReference type="ChEBI" id="CHEBI:57540"/>
    </ligand>
</feature>
<dbReference type="Pfam" id="PF01761">
    <property type="entry name" value="DHQ_synthase"/>
    <property type="match status" value="1"/>
</dbReference>
<comment type="similarity">
    <text evidence="6 18">Belongs to the sugar phosphate cyclases superfamily. Dehydroquinate synthase family.</text>
</comment>
<evidence type="ECO:0000256" key="17">
    <source>
        <dbReference type="ARBA" id="ARBA00023285"/>
    </source>
</evidence>
<feature type="binding site" evidence="18">
    <location>
        <position position="244"/>
    </location>
    <ligand>
        <name>Zn(2+)</name>
        <dbReference type="ChEBI" id="CHEBI:29105"/>
    </ligand>
</feature>
<comment type="function">
    <text evidence="3 18">Catalyzes the conversion of 3-deoxy-D-arabino-heptulosonate 7-phosphate (DAHP) to dehydroquinate (DHQ).</text>
</comment>
<feature type="binding site" evidence="18">
    <location>
        <position position="181"/>
    </location>
    <ligand>
        <name>Zn(2+)</name>
        <dbReference type="ChEBI" id="CHEBI:29105"/>
    </ligand>
</feature>
<feature type="domain" description="3-dehydroquinate synthase N-terminal" evidence="19">
    <location>
        <begin position="65"/>
        <end position="176"/>
    </location>
</feature>
<protein>
    <recommendedName>
        <fullName evidence="8 18">3-dehydroquinate synthase</fullName>
        <shortName evidence="18">DHQS</shortName>
        <ecNumber evidence="7 18">4.2.3.4</ecNumber>
    </recommendedName>
</protein>
<evidence type="ECO:0000256" key="4">
    <source>
        <dbReference type="ARBA" id="ARBA00004496"/>
    </source>
</evidence>
<evidence type="ECO:0000256" key="7">
    <source>
        <dbReference type="ARBA" id="ARBA00013031"/>
    </source>
</evidence>
<dbReference type="PIRSF" id="PIRSF001455">
    <property type="entry name" value="DHQ_synth"/>
    <property type="match status" value="1"/>
</dbReference>
<comment type="caution">
    <text evidence="21">The sequence shown here is derived from an EMBL/GenBank/DDBJ whole genome shotgun (WGS) entry which is preliminary data.</text>
</comment>
<dbReference type="InterPro" id="IPR016037">
    <property type="entry name" value="DHQ_synth_AroB"/>
</dbReference>
<evidence type="ECO:0000313" key="21">
    <source>
        <dbReference type="EMBL" id="GAA3971256.1"/>
    </source>
</evidence>
<evidence type="ECO:0000256" key="5">
    <source>
        <dbReference type="ARBA" id="ARBA00004661"/>
    </source>
</evidence>
<dbReference type="NCBIfam" id="TIGR01357">
    <property type="entry name" value="aroB"/>
    <property type="match status" value="1"/>
</dbReference>
<dbReference type="RefSeq" id="WP_344807983.1">
    <property type="nucleotide sequence ID" value="NZ_BAABBO010000014.1"/>
</dbReference>
<keyword evidence="11 18" id="KW-0479">Metal-binding</keyword>
<dbReference type="HAMAP" id="MF_00110">
    <property type="entry name" value="DHQ_synthase"/>
    <property type="match status" value="1"/>
</dbReference>
<keyword evidence="12 18" id="KW-0547">Nucleotide-binding</keyword>
<dbReference type="Proteomes" id="UP001501337">
    <property type="component" value="Unassembled WGS sequence"/>
</dbReference>
<dbReference type="InterPro" id="IPR056179">
    <property type="entry name" value="DHQS_C"/>
</dbReference>
<evidence type="ECO:0000259" key="19">
    <source>
        <dbReference type="Pfam" id="PF01761"/>
    </source>
</evidence>
<dbReference type="SUPFAM" id="SSF56796">
    <property type="entry name" value="Dehydroquinate synthase-like"/>
    <property type="match status" value="1"/>
</dbReference>
<evidence type="ECO:0000256" key="8">
    <source>
        <dbReference type="ARBA" id="ARBA00017684"/>
    </source>
</evidence>
<evidence type="ECO:0000256" key="13">
    <source>
        <dbReference type="ARBA" id="ARBA00022833"/>
    </source>
</evidence>
<evidence type="ECO:0000256" key="15">
    <source>
        <dbReference type="ARBA" id="ARBA00023141"/>
    </source>
</evidence>
<keyword evidence="22" id="KW-1185">Reference proteome</keyword>
<feature type="binding site" evidence="18">
    <location>
        <position position="148"/>
    </location>
    <ligand>
        <name>NAD(+)</name>
        <dbReference type="ChEBI" id="CHEBI:57540"/>
    </ligand>
</feature>
<dbReference type="PANTHER" id="PTHR43622">
    <property type="entry name" value="3-DEHYDROQUINATE SYNTHASE"/>
    <property type="match status" value="1"/>
</dbReference>
<evidence type="ECO:0000256" key="18">
    <source>
        <dbReference type="HAMAP-Rule" id="MF_00110"/>
    </source>
</evidence>
<dbReference type="InterPro" id="IPR030960">
    <property type="entry name" value="DHQS/DOIS_N"/>
</dbReference>
<feature type="domain" description="3-dehydroquinate synthase C-terminal" evidence="20">
    <location>
        <begin position="178"/>
        <end position="322"/>
    </location>
</feature>
<comment type="catalytic activity">
    <reaction evidence="1 18">
        <text>7-phospho-2-dehydro-3-deoxy-D-arabino-heptonate = 3-dehydroquinate + phosphate</text>
        <dbReference type="Rhea" id="RHEA:21968"/>
        <dbReference type="ChEBI" id="CHEBI:32364"/>
        <dbReference type="ChEBI" id="CHEBI:43474"/>
        <dbReference type="ChEBI" id="CHEBI:58394"/>
        <dbReference type="EC" id="4.2.3.4"/>
    </reaction>
</comment>
<dbReference type="PANTHER" id="PTHR43622:SF7">
    <property type="entry name" value="3-DEHYDROQUINATE SYNTHASE, CHLOROPLASTIC"/>
    <property type="match status" value="1"/>
</dbReference>
<dbReference type="Pfam" id="PF24621">
    <property type="entry name" value="DHQS_C"/>
    <property type="match status" value="1"/>
</dbReference>
<reference evidence="22" key="1">
    <citation type="journal article" date="2019" name="Int. J. Syst. Evol. Microbiol.">
        <title>The Global Catalogue of Microorganisms (GCM) 10K type strain sequencing project: providing services to taxonomists for standard genome sequencing and annotation.</title>
        <authorList>
            <consortium name="The Broad Institute Genomics Platform"/>
            <consortium name="The Broad Institute Genome Sequencing Center for Infectious Disease"/>
            <person name="Wu L."/>
            <person name="Ma J."/>
        </authorList>
    </citation>
    <scope>NUCLEOTIDE SEQUENCE [LARGE SCALE GENOMIC DNA]</scope>
    <source>
        <strain evidence="22">JCM 17555</strain>
    </source>
</reference>
<gene>
    <name evidence="18 21" type="primary">aroB</name>
    <name evidence="21" type="ORF">GCM10022278_30850</name>
</gene>
<feature type="binding site" evidence="18">
    <location>
        <begin position="102"/>
        <end position="106"/>
    </location>
    <ligand>
        <name>NAD(+)</name>
        <dbReference type="ChEBI" id="CHEBI:57540"/>
    </ligand>
</feature>
<evidence type="ECO:0000256" key="10">
    <source>
        <dbReference type="ARBA" id="ARBA00022605"/>
    </source>
</evidence>
<dbReference type="Gene3D" id="1.20.1090.10">
    <property type="entry name" value="Dehydroquinate synthase-like - alpha domain"/>
    <property type="match status" value="1"/>
</dbReference>
<dbReference type="EC" id="4.2.3.4" evidence="7 18"/>
<comment type="caution">
    <text evidence="18">Lacks conserved residue(s) required for the propagation of feature annotation.</text>
</comment>
<dbReference type="EMBL" id="BAABBO010000014">
    <property type="protein sequence ID" value="GAA3971256.1"/>
    <property type="molecule type" value="Genomic_DNA"/>
</dbReference>
<accession>A0ABP7PU59</accession>
<dbReference type="InterPro" id="IPR050071">
    <property type="entry name" value="Dehydroquinate_synthase"/>
</dbReference>
<feature type="binding site" evidence="18">
    <location>
        <begin position="68"/>
        <end position="73"/>
    </location>
    <ligand>
        <name>NAD(+)</name>
        <dbReference type="ChEBI" id="CHEBI:57540"/>
    </ligand>
</feature>
<feature type="binding site" evidence="18">
    <location>
        <position position="139"/>
    </location>
    <ligand>
        <name>NAD(+)</name>
        <dbReference type="ChEBI" id="CHEBI:57540"/>
    </ligand>
</feature>
<keyword evidence="15 18" id="KW-0057">Aromatic amino acid biosynthesis</keyword>
<dbReference type="Gene3D" id="3.40.50.1970">
    <property type="match status" value="1"/>
</dbReference>
<keyword evidence="10 18" id="KW-0028">Amino-acid biosynthesis</keyword>
<organism evidence="21 22">
    <name type="scientific">Allohahella marinimesophila</name>
    <dbReference type="NCBI Taxonomy" id="1054972"/>
    <lineage>
        <taxon>Bacteria</taxon>
        <taxon>Pseudomonadati</taxon>
        <taxon>Pseudomonadota</taxon>
        <taxon>Gammaproteobacteria</taxon>
        <taxon>Oceanospirillales</taxon>
        <taxon>Hahellaceae</taxon>
        <taxon>Allohahella</taxon>
    </lineage>
</organism>
<evidence type="ECO:0000256" key="6">
    <source>
        <dbReference type="ARBA" id="ARBA00005412"/>
    </source>
</evidence>
<comment type="cofactor">
    <cofactor evidence="18">
        <name>Co(2+)</name>
        <dbReference type="ChEBI" id="CHEBI:48828"/>
    </cofactor>
    <cofactor evidence="18">
        <name>Zn(2+)</name>
        <dbReference type="ChEBI" id="CHEBI:29105"/>
    </cofactor>
    <text evidence="18">Binds 1 divalent metal cation per subunit. Can use either Co(2+) or Zn(2+).</text>
</comment>
<sequence length="359" mass="38911">MKTLTVGLGDRSYPIYIGDGVMTADRLAAHIGGKQVMIVTNETVAPLYLEKLIAQLDGFEVDVTQLHDGEQFKTLTAIDQVIDHLLTQRHNRSTTLIALGGGVVGDITGFAASCYQRGVDFIQVPTTLLSQVDSSVGGKTGVNHRHGKNMIGAFYQPQAVLIDTSTLQSLPARELSAGLAEVVKYGLIDDPEFLDWLEANADALVSAEPSALVHAIEASCACKARVVEDDELEQGRRAILNLGHTFGHAIEGYMQYKQWLHGEAVAVGMVMAVAMSVRCGYLQPDAVERVSNLLSRMNLPVRPPVAMTPDDFMQYMAVDKKNVGGSLRLVLLQAMGDAIVTDQFDGDALVRTLIEYTTH</sequence>
<evidence type="ECO:0000256" key="16">
    <source>
        <dbReference type="ARBA" id="ARBA00023239"/>
    </source>
</evidence>
<evidence type="ECO:0000256" key="12">
    <source>
        <dbReference type="ARBA" id="ARBA00022741"/>
    </source>
</evidence>
<dbReference type="CDD" id="cd08195">
    <property type="entry name" value="DHQS"/>
    <property type="match status" value="1"/>
</dbReference>
<evidence type="ECO:0000256" key="11">
    <source>
        <dbReference type="ARBA" id="ARBA00022723"/>
    </source>
</evidence>
<comment type="cofactor">
    <cofactor evidence="2 18">
        <name>NAD(+)</name>
        <dbReference type="ChEBI" id="CHEBI:57540"/>
    </cofactor>
</comment>
<dbReference type="InterPro" id="IPR030963">
    <property type="entry name" value="DHQ_synth_fam"/>
</dbReference>
<keyword evidence="13 18" id="KW-0862">Zinc</keyword>
<evidence type="ECO:0000256" key="2">
    <source>
        <dbReference type="ARBA" id="ARBA00001911"/>
    </source>
</evidence>
<comment type="subcellular location">
    <subcellularLocation>
        <location evidence="4 18">Cytoplasm</location>
    </subcellularLocation>
</comment>
<evidence type="ECO:0000256" key="9">
    <source>
        <dbReference type="ARBA" id="ARBA00022490"/>
    </source>
</evidence>
<keyword evidence="16 18" id="KW-0456">Lyase</keyword>
<evidence type="ECO:0000259" key="20">
    <source>
        <dbReference type="Pfam" id="PF24621"/>
    </source>
</evidence>
<evidence type="ECO:0000256" key="3">
    <source>
        <dbReference type="ARBA" id="ARBA00003485"/>
    </source>
</evidence>